<sequence>MFSKRGRIVFESQGEVDTDDVFDDAVEAGAEDVDADKDGNIVVRRSQDQIGTSRLEVADRRILKFPQIFTEPTKTISVATTLAQKRRLKILDSNIIWDANEDTKVNLETPRSLQELLDLIENLQEDPSVQGIYLNAAQGSIGDAAWVELQSRVAV</sequence>
<dbReference type="SUPFAM" id="SSF75625">
    <property type="entry name" value="YebC-like"/>
    <property type="match status" value="1"/>
</dbReference>
<dbReference type="GO" id="GO:0005739">
    <property type="term" value="C:mitochondrion"/>
    <property type="evidence" value="ECO:0007669"/>
    <property type="project" value="TreeGrafter"/>
</dbReference>
<dbReference type="InterPro" id="IPR029072">
    <property type="entry name" value="YebC-like"/>
</dbReference>
<dbReference type="InterPro" id="IPR002876">
    <property type="entry name" value="Transcrip_reg_TACO1-like"/>
</dbReference>
<protein>
    <recommendedName>
        <fullName evidence="1">TACO1/YebC-like second and third domain-containing protein</fullName>
    </recommendedName>
</protein>
<dbReference type="PANTHER" id="PTHR12532">
    <property type="entry name" value="TRANSLATIONAL ACTIVATOR OF CYTOCHROME C OXIDASE 1"/>
    <property type="match status" value="1"/>
</dbReference>
<comment type="caution">
    <text evidence="2">The sequence shown here is derived from an EMBL/GenBank/DDBJ whole genome shotgun (WGS) entry which is preliminary data.</text>
</comment>
<dbReference type="OrthoDB" id="2017544at2759"/>
<dbReference type="EMBL" id="JAGHQL010000034">
    <property type="protein sequence ID" value="KAH0543338.1"/>
    <property type="molecule type" value="Genomic_DNA"/>
</dbReference>
<evidence type="ECO:0000313" key="3">
    <source>
        <dbReference type="Proteomes" id="UP000698800"/>
    </source>
</evidence>
<dbReference type="InterPro" id="IPR048300">
    <property type="entry name" value="TACO1_YebC-like_2nd/3rd_dom"/>
</dbReference>
<gene>
    <name evidence="2" type="ORF">FGG08_002294</name>
</gene>
<keyword evidence="3" id="KW-1185">Reference proteome</keyword>
<organism evidence="2 3">
    <name type="scientific">Glutinoglossum americanum</name>
    <dbReference type="NCBI Taxonomy" id="1670608"/>
    <lineage>
        <taxon>Eukaryota</taxon>
        <taxon>Fungi</taxon>
        <taxon>Dikarya</taxon>
        <taxon>Ascomycota</taxon>
        <taxon>Pezizomycotina</taxon>
        <taxon>Geoglossomycetes</taxon>
        <taxon>Geoglossales</taxon>
        <taxon>Geoglossaceae</taxon>
        <taxon>Glutinoglossum</taxon>
    </lineage>
</organism>
<dbReference type="Pfam" id="PF01709">
    <property type="entry name" value="Transcrip_reg"/>
    <property type="match status" value="1"/>
</dbReference>
<reference evidence="2" key="1">
    <citation type="submission" date="2021-03" db="EMBL/GenBank/DDBJ databases">
        <title>Comparative genomics and phylogenomic investigation of the class Geoglossomycetes provide insights into ecological specialization and systematics.</title>
        <authorList>
            <person name="Melie T."/>
            <person name="Pirro S."/>
            <person name="Miller A.N."/>
            <person name="Quandt A."/>
        </authorList>
    </citation>
    <scope>NUCLEOTIDE SEQUENCE</scope>
    <source>
        <strain evidence="2">GBOQ0MN5Z8</strain>
    </source>
</reference>
<dbReference type="PANTHER" id="PTHR12532:SF0">
    <property type="entry name" value="TRANSLATIONAL ACTIVATOR OF CYTOCHROME C OXIDASE 1"/>
    <property type="match status" value="1"/>
</dbReference>
<dbReference type="AlphaFoldDB" id="A0A9P8L4K0"/>
<dbReference type="Gene3D" id="3.30.70.980">
    <property type="match status" value="1"/>
</dbReference>
<evidence type="ECO:0000259" key="1">
    <source>
        <dbReference type="Pfam" id="PF01709"/>
    </source>
</evidence>
<evidence type="ECO:0000313" key="2">
    <source>
        <dbReference type="EMBL" id="KAH0543338.1"/>
    </source>
</evidence>
<name>A0A9P8L4K0_9PEZI</name>
<proteinExistence type="predicted"/>
<dbReference type="Proteomes" id="UP000698800">
    <property type="component" value="Unassembled WGS sequence"/>
</dbReference>
<accession>A0A9P8L4K0</accession>
<dbReference type="InterPro" id="IPR026564">
    <property type="entry name" value="Transcrip_reg_TACO1-like_dom3"/>
</dbReference>
<feature type="domain" description="TACO1/YebC-like second and third" evidence="1">
    <location>
        <begin position="1"/>
        <end position="136"/>
    </location>
</feature>